<dbReference type="Proteomes" id="UP000825935">
    <property type="component" value="Chromosome 38"/>
</dbReference>
<dbReference type="EMBL" id="CM035443">
    <property type="protein sequence ID" value="KAH7278994.1"/>
    <property type="molecule type" value="Genomic_DNA"/>
</dbReference>
<proteinExistence type="predicted"/>
<name>A0A8T2Q5E9_CERRI</name>
<dbReference type="Pfam" id="PF05699">
    <property type="entry name" value="Dimer_Tnp_hAT"/>
    <property type="match status" value="1"/>
</dbReference>
<dbReference type="GO" id="GO:0046983">
    <property type="term" value="F:protein dimerization activity"/>
    <property type="evidence" value="ECO:0007669"/>
    <property type="project" value="InterPro"/>
</dbReference>
<dbReference type="PANTHER" id="PTHR46880:SF5">
    <property type="entry name" value="DUF4371 DOMAIN-CONTAINING PROTEIN"/>
    <property type="match status" value="1"/>
</dbReference>
<sequence length="454" mass="51785">MCVFALTMKMANMRKSLEYSSQRSRYTTVEYLNAISTYLTEMQVKSTCDSPFFSIMIDESTDRSLELHLIIYCVYLTHGGRGKRVSEFMGITCINDGRGKTIYDAVKLIGIATDGASAMIGSEIGMISFLKKDCPSLIAIHCIAHREALAIADASKGFAHLLNVEKLGNKLMELLELMDLDANRVLQVHSIRWLSRGQVMIRLVSLMPAILTLWKKDKMQDCYMKGCNFVTLFGLHLLADVVKVVNALNQKLQEDIIDFTSIGTAIDITIRQLYRTYINCENFGNGSFYLTEFLNCYRYGYLELKDSDGCLYQHELIYDAIVDGLNSRFVDLSLLNASKLFSPVHYAKDVMIREQNVKVWLERLLQHLLDFQELSEHALYTIDKKGCEQELYSFVDNFLEIFFISKLWQAILVIPASTVACERGFSKQNLIKSDRRSRLIVNTLDHLMRVSTIG</sequence>
<dbReference type="InterPro" id="IPR008906">
    <property type="entry name" value="HATC_C_dom"/>
</dbReference>
<evidence type="ECO:0000259" key="1">
    <source>
        <dbReference type="Pfam" id="PF05699"/>
    </source>
</evidence>
<gene>
    <name evidence="2" type="ORF">KP509_38G068700</name>
</gene>
<comment type="caution">
    <text evidence="2">The sequence shown here is derived from an EMBL/GenBank/DDBJ whole genome shotgun (WGS) entry which is preliminary data.</text>
</comment>
<accession>A0A8T2Q5E9</accession>
<feature type="domain" description="HAT C-terminal dimerisation" evidence="1">
    <location>
        <begin position="405"/>
        <end position="448"/>
    </location>
</feature>
<reference evidence="2" key="1">
    <citation type="submission" date="2021-08" db="EMBL/GenBank/DDBJ databases">
        <title>WGS assembly of Ceratopteris richardii.</title>
        <authorList>
            <person name="Marchant D.B."/>
            <person name="Chen G."/>
            <person name="Jenkins J."/>
            <person name="Shu S."/>
            <person name="Leebens-Mack J."/>
            <person name="Grimwood J."/>
            <person name="Schmutz J."/>
            <person name="Soltis P."/>
            <person name="Soltis D."/>
            <person name="Chen Z.-H."/>
        </authorList>
    </citation>
    <scope>NUCLEOTIDE SEQUENCE</scope>
    <source>
        <strain evidence="2">Whitten #5841</strain>
        <tissue evidence="2">Leaf</tissue>
    </source>
</reference>
<dbReference type="SUPFAM" id="SSF53098">
    <property type="entry name" value="Ribonuclease H-like"/>
    <property type="match status" value="1"/>
</dbReference>
<evidence type="ECO:0000313" key="3">
    <source>
        <dbReference type="Proteomes" id="UP000825935"/>
    </source>
</evidence>
<keyword evidence="3" id="KW-1185">Reference proteome</keyword>
<dbReference type="PANTHER" id="PTHR46880">
    <property type="entry name" value="RAS-ASSOCIATING DOMAIN-CONTAINING PROTEIN"/>
    <property type="match status" value="1"/>
</dbReference>
<protein>
    <recommendedName>
        <fullName evidence="1">HAT C-terminal dimerisation domain-containing protein</fullName>
    </recommendedName>
</protein>
<dbReference type="OrthoDB" id="1678547at2759"/>
<evidence type="ECO:0000313" key="2">
    <source>
        <dbReference type="EMBL" id="KAH7278994.1"/>
    </source>
</evidence>
<organism evidence="2 3">
    <name type="scientific">Ceratopteris richardii</name>
    <name type="common">Triangle waterfern</name>
    <dbReference type="NCBI Taxonomy" id="49495"/>
    <lineage>
        <taxon>Eukaryota</taxon>
        <taxon>Viridiplantae</taxon>
        <taxon>Streptophyta</taxon>
        <taxon>Embryophyta</taxon>
        <taxon>Tracheophyta</taxon>
        <taxon>Polypodiopsida</taxon>
        <taxon>Polypodiidae</taxon>
        <taxon>Polypodiales</taxon>
        <taxon>Pteridineae</taxon>
        <taxon>Pteridaceae</taxon>
        <taxon>Parkerioideae</taxon>
        <taxon>Ceratopteris</taxon>
    </lineage>
</organism>
<dbReference type="InterPro" id="IPR012337">
    <property type="entry name" value="RNaseH-like_sf"/>
</dbReference>
<dbReference type="AlphaFoldDB" id="A0A8T2Q5E9"/>